<protein>
    <recommendedName>
        <fullName evidence="4">Hsp20/alpha crystallin family protein</fullName>
    </recommendedName>
</protein>
<feature type="region of interest" description="Disordered" evidence="1">
    <location>
        <begin position="1"/>
        <end position="43"/>
    </location>
</feature>
<evidence type="ECO:0000313" key="3">
    <source>
        <dbReference type="Proteomes" id="UP000238362"/>
    </source>
</evidence>
<name>A0A2T0LKF5_9PSEU</name>
<proteinExistence type="predicted"/>
<reference evidence="2 3" key="1">
    <citation type="submission" date="2018-03" db="EMBL/GenBank/DDBJ databases">
        <title>Genomic Encyclopedia of Type Strains, Phase III (KMG-III): the genomes of soil and plant-associated and newly described type strains.</title>
        <authorList>
            <person name="Whitman W."/>
        </authorList>
    </citation>
    <scope>NUCLEOTIDE SEQUENCE [LARGE SCALE GENOMIC DNA]</scope>
    <source>
        <strain evidence="2 3">CGMCC 4.7125</strain>
    </source>
</reference>
<dbReference type="Proteomes" id="UP000238362">
    <property type="component" value="Unassembled WGS sequence"/>
</dbReference>
<evidence type="ECO:0008006" key="4">
    <source>
        <dbReference type="Google" id="ProtNLM"/>
    </source>
</evidence>
<evidence type="ECO:0000256" key="1">
    <source>
        <dbReference type="SAM" id="MobiDB-lite"/>
    </source>
</evidence>
<dbReference type="AlphaFoldDB" id="A0A2T0LKF5"/>
<organism evidence="2 3">
    <name type="scientific">Prauserella shujinwangii</name>
    <dbReference type="NCBI Taxonomy" id="1453103"/>
    <lineage>
        <taxon>Bacteria</taxon>
        <taxon>Bacillati</taxon>
        <taxon>Actinomycetota</taxon>
        <taxon>Actinomycetes</taxon>
        <taxon>Pseudonocardiales</taxon>
        <taxon>Pseudonocardiaceae</taxon>
        <taxon>Prauserella</taxon>
    </lineage>
</organism>
<gene>
    <name evidence="2" type="ORF">B0I33_1154</name>
</gene>
<feature type="compositionally biased region" description="Basic and acidic residues" evidence="1">
    <location>
        <begin position="1"/>
        <end position="12"/>
    </location>
</feature>
<evidence type="ECO:0000313" key="2">
    <source>
        <dbReference type="EMBL" id="PRX43386.1"/>
    </source>
</evidence>
<dbReference type="EMBL" id="PVNH01000015">
    <property type="protein sequence ID" value="PRX43386.1"/>
    <property type="molecule type" value="Genomic_DNA"/>
</dbReference>
<comment type="caution">
    <text evidence="2">The sequence shown here is derived from an EMBL/GenBank/DDBJ whole genome shotgun (WGS) entry which is preliminary data.</text>
</comment>
<accession>A0A2T0LKF5</accession>
<sequence>MGDPFHDAEDVGTRMASLDHGALTITGPQSEAAKPRRIPTSGS</sequence>
<keyword evidence="3" id="KW-1185">Reference proteome</keyword>